<dbReference type="PANTHER" id="PTHR43179:SF12">
    <property type="entry name" value="GALACTOFURANOSYLTRANSFERASE GLFT2"/>
    <property type="match status" value="1"/>
</dbReference>
<evidence type="ECO:0000256" key="2">
    <source>
        <dbReference type="ARBA" id="ARBA00022676"/>
    </source>
</evidence>
<dbReference type="EMBL" id="SMAD01000003">
    <property type="protein sequence ID" value="TCS88239.1"/>
    <property type="molecule type" value="Genomic_DNA"/>
</dbReference>
<keyword evidence="6" id="KW-1185">Reference proteome</keyword>
<evidence type="ECO:0000256" key="1">
    <source>
        <dbReference type="ARBA" id="ARBA00006739"/>
    </source>
</evidence>
<dbReference type="InterPro" id="IPR029044">
    <property type="entry name" value="Nucleotide-diphossugar_trans"/>
</dbReference>
<gene>
    <name evidence="5" type="ORF">EDD80_103101</name>
</gene>
<evidence type="ECO:0000256" key="3">
    <source>
        <dbReference type="ARBA" id="ARBA00022679"/>
    </source>
</evidence>
<keyword evidence="3 5" id="KW-0808">Transferase</keyword>
<dbReference type="SUPFAM" id="SSF53448">
    <property type="entry name" value="Nucleotide-diphospho-sugar transferases"/>
    <property type="match status" value="1"/>
</dbReference>
<dbReference type="AlphaFoldDB" id="A0A4R3KV41"/>
<comment type="caution">
    <text evidence="5">The sequence shown here is derived from an EMBL/GenBank/DDBJ whole genome shotgun (WGS) entry which is preliminary data.</text>
</comment>
<comment type="similarity">
    <text evidence="1">Belongs to the glycosyltransferase 2 family.</text>
</comment>
<reference evidence="5 6" key="1">
    <citation type="submission" date="2019-03" db="EMBL/GenBank/DDBJ databases">
        <title>Genomic Encyclopedia of Type Strains, Phase IV (KMG-IV): sequencing the most valuable type-strain genomes for metagenomic binning, comparative biology and taxonomic classification.</title>
        <authorList>
            <person name="Goeker M."/>
        </authorList>
    </citation>
    <scope>NUCLEOTIDE SEQUENCE [LARGE SCALE GENOMIC DNA]</scope>
    <source>
        <strain evidence="5 6">DSM 21100</strain>
    </source>
</reference>
<protein>
    <submittedName>
        <fullName evidence="5">Glycosyl transferase family 2</fullName>
    </submittedName>
</protein>
<dbReference type="GO" id="GO:0016757">
    <property type="term" value="F:glycosyltransferase activity"/>
    <property type="evidence" value="ECO:0007669"/>
    <property type="project" value="UniProtKB-KW"/>
</dbReference>
<proteinExistence type="inferred from homology"/>
<sequence>MNNIFVSIITPVYNDWDRLAICLKALANQSYPAHLYEIIVVNNNPGNAVPENFNIPVNCQVITEKKPGSYAARNKGILLSGGEILGFTDSDCIPDKNWIKNAVEYLEANDPHSRVAGRIDLIYKSAKLTPGELYEKVYAFNQYQYVKKDGTGVTANMFAYRYVFDSVGLFNEELLSGGDYEWGIRARNAGFDIGYGNEVIIRHPARSSVTELVRKAKRVGGGQALFTYRLSGKAMAILYLLNNLRPPLRSFRMVYKRGRDLSVPQKLTVLYIHYYLSVVTAWEKFKVRLGKLPNRA</sequence>
<evidence type="ECO:0000313" key="6">
    <source>
        <dbReference type="Proteomes" id="UP000295807"/>
    </source>
</evidence>
<organism evidence="5 6">
    <name type="scientific">Anseongella ginsenosidimutans</name>
    <dbReference type="NCBI Taxonomy" id="496056"/>
    <lineage>
        <taxon>Bacteria</taxon>
        <taxon>Pseudomonadati</taxon>
        <taxon>Bacteroidota</taxon>
        <taxon>Sphingobacteriia</taxon>
        <taxon>Sphingobacteriales</taxon>
        <taxon>Sphingobacteriaceae</taxon>
        <taxon>Anseongella</taxon>
    </lineage>
</organism>
<dbReference type="Pfam" id="PF00535">
    <property type="entry name" value="Glycos_transf_2"/>
    <property type="match status" value="1"/>
</dbReference>
<dbReference type="OrthoDB" id="9801954at2"/>
<dbReference type="RefSeq" id="WP_132128465.1">
    <property type="nucleotide sequence ID" value="NZ_SMAD01000003.1"/>
</dbReference>
<evidence type="ECO:0000313" key="5">
    <source>
        <dbReference type="EMBL" id="TCS88239.1"/>
    </source>
</evidence>
<keyword evidence="2" id="KW-0328">Glycosyltransferase</keyword>
<accession>A0A4R3KV41</accession>
<evidence type="ECO:0000259" key="4">
    <source>
        <dbReference type="Pfam" id="PF00535"/>
    </source>
</evidence>
<feature type="domain" description="Glycosyltransferase 2-like" evidence="4">
    <location>
        <begin position="7"/>
        <end position="162"/>
    </location>
</feature>
<dbReference type="Proteomes" id="UP000295807">
    <property type="component" value="Unassembled WGS sequence"/>
</dbReference>
<name>A0A4R3KV41_9SPHI</name>
<dbReference type="InterPro" id="IPR001173">
    <property type="entry name" value="Glyco_trans_2-like"/>
</dbReference>
<dbReference type="Gene3D" id="3.90.550.10">
    <property type="entry name" value="Spore Coat Polysaccharide Biosynthesis Protein SpsA, Chain A"/>
    <property type="match status" value="1"/>
</dbReference>
<dbReference type="PANTHER" id="PTHR43179">
    <property type="entry name" value="RHAMNOSYLTRANSFERASE WBBL"/>
    <property type="match status" value="1"/>
</dbReference>